<dbReference type="GO" id="GO:0016740">
    <property type="term" value="F:transferase activity"/>
    <property type="evidence" value="ECO:0007669"/>
    <property type="project" value="UniProtKB-KW"/>
</dbReference>
<dbReference type="PROSITE" id="PS50404">
    <property type="entry name" value="GST_NTER"/>
    <property type="match status" value="1"/>
</dbReference>
<dbReference type="AlphaFoldDB" id="B9Z4M4"/>
<feature type="domain" description="GST C-terminal" evidence="4">
    <location>
        <begin position="86"/>
        <end position="206"/>
    </location>
</feature>
<dbReference type="PROSITE" id="PS50405">
    <property type="entry name" value="GST_CTER"/>
    <property type="match status" value="1"/>
</dbReference>
<accession>B9Z4M4</accession>
<dbReference type="Pfam" id="PF13409">
    <property type="entry name" value="GST_N_2"/>
    <property type="match status" value="1"/>
</dbReference>
<dbReference type="SFLD" id="SFLDG01150">
    <property type="entry name" value="Main.1:_Beta-like"/>
    <property type="match status" value="1"/>
</dbReference>
<dbReference type="SUPFAM" id="SSF52833">
    <property type="entry name" value="Thioredoxin-like"/>
    <property type="match status" value="1"/>
</dbReference>
<evidence type="ECO:0000259" key="4">
    <source>
        <dbReference type="PROSITE" id="PS50405"/>
    </source>
</evidence>
<sequence length="206" mass="23182">MLKIWGRLNSLNVKKVVWCAAELGLPFERIDAGGPFGGLDTPEFLARNPNGTIPLIDDDGFTLWESNAIVRYLAAKYGHGSLYPDDLQQRADADRWMDWQATVFNPALVPAIYNLLRVPPEQRSQDAIDTARVKVDRLASLLEQHLTGRTWLTGKCFTMADIVLGCSVHLWLNLPLERTSRPELERWYAALRARPASTEALQLPLS</sequence>
<dbReference type="SFLD" id="SFLDS00019">
    <property type="entry name" value="Glutathione_Transferase_(cytos"/>
    <property type="match status" value="1"/>
</dbReference>
<dbReference type="Gene3D" id="1.20.1050.10">
    <property type="match status" value="1"/>
</dbReference>
<dbReference type="Gene3D" id="3.40.30.10">
    <property type="entry name" value="Glutaredoxin"/>
    <property type="match status" value="1"/>
</dbReference>
<comment type="similarity">
    <text evidence="1">Belongs to the GST superfamily.</text>
</comment>
<gene>
    <name evidence="5" type="ORF">FuraDRAFT_2309</name>
</gene>
<dbReference type="PANTHER" id="PTHR44051">
    <property type="entry name" value="GLUTATHIONE S-TRANSFERASE-RELATED"/>
    <property type="match status" value="1"/>
</dbReference>
<dbReference type="eggNOG" id="COG0625">
    <property type="taxonomic scope" value="Bacteria"/>
</dbReference>
<keyword evidence="6" id="KW-1185">Reference proteome</keyword>
<dbReference type="InterPro" id="IPR040079">
    <property type="entry name" value="Glutathione_S-Trfase"/>
</dbReference>
<name>B9Z4M4_9NEIS</name>
<evidence type="ECO:0000259" key="3">
    <source>
        <dbReference type="PROSITE" id="PS50404"/>
    </source>
</evidence>
<dbReference type="EMBL" id="ACIS01000006">
    <property type="protein sequence ID" value="EEG08106.1"/>
    <property type="molecule type" value="Genomic_DNA"/>
</dbReference>
<dbReference type="InterPro" id="IPR036249">
    <property type="entry name" value="Thioredoxin-like_sf"/>
</dbReference>
<dbReference type="CDD" id="cd03047">
    <property type="entry name" value="GST_N_2"/>
    <property type="match status" value="1"/>
</dbReference>
<dbReference type="Proteomes" id="UP000003165">
    <property type="component" value="Unassembled WGS sequence"/>
</dbReference>
<dbReference type="InterPro" id="IPR036282">
    <property type="entry name" value="Glutathione-S-Trfase_C_sf"/>
</dbReference>
<dbReference type="Pfam" id="PF00043">
    <property type="entry name" value="GST_C"/>
    <property type="match status" value="1"/>
</dbReference>
<dbReference type="InterPro" id="IPR004046">
    <property type="entry name" value="GST_C"/>
</dbReference>
<feature type="domain" description="GST N-terminal" evidence="3">
    <location>
        <begin position="1"/>
        <end position="81"/>
    </location>
</feature>
<dbReference type="InterPro" id="IPR010987">
    <property type="entry name" value="Glutathione-S-Trfase_C-like"/>
</dbReference>
<dbReference type="SFLD" id="SFLDG00358">
    <property type="entry name" value="Main_(cytGST)"/>
    <property type="match status" value="1"/>
</dbReference>
<evidence type="ECO:0000313" key="6">
    <source>
        <dbReference type="Proteomes" id="UP000003165"/>
    </source>
</evidence>
<evidence type="ECO:0000256" key="2">
    <source>
        <dbReference type="ARBA" id="ARBA00022679"/>
    </source>
</evidence>
<keyword evidence="2 5" id="KW-0808">Transferase</keyword>
<dbReference type="SUPFAM" id="SSF47616">
    <property type="entry name" value="GST C-terminal domain-like"/>
    <property type="match status" value="1"/>
</dbReference>
<organism evidence="5 6">
    <name type="scientific">Pseudogulbenkiania ferrooxidans 2002</name>
    <dbReference type="NCBI Taxonomy" id="279714"/>
    <lineage>
        <taxon>Bacteria</taxon>
        <taxon>Pseudomonadati</taxon>
        <taxon>Pseudomonadota</taxon>
        <taxon>Betaproteobacteria</taxon>
        <taxon>Neisseriales</taxon>
        <taxon>Chromobacteriaceae</taxon>
        <taxon>Pseudogulbenkiania</taxon>
    </lineage>
</organism>
<proteinExistence type="inferred from homology"/>
<dbReference type="FunFam" id="3.40.30.10:FF:000039">
    <property type="entry name" value="Glutathione S-transferase domain"/>
    <property type="match status" value="1"/>
</dbReference>
<dbReference type="InterPro" id="IPR004045">
    <property type="entry name" value="Glutathione_S-Trfase_N"/>
</dbReference>
<comment type="caution">
    <text evidence="5">The sequence shown here is derived from an EMBL/GenBank/DDBJ whole genome shotgun (WGS) entry which is preliminary data.</text>
</comment>
<dbReference type="PANTHER" id="PTHR44051:SF19">
    <property type="entry name" value="DISULFIDE-BOND OXIDOREDUCTASE YFCG"/>
    <property type="match status" value="1"/>
</dbReference>
<protein>
    <submittedName>
        <fullName evidence="5">Glutathione S-transferase domain protein</fullName>
    </submittedName>
</protein>
<evidence type="ECO:0000313" key="5">
    <source>
        <dbReference type="EMBL" id="EEG08106.1"/>
    </source>
</evidence>
<evidence type="ECO:0000256" key="1">
    <source>
        <dbReference type="ARBA" id="ARBA00007409"/>
    </source>
</evidence>
<dbReference type="RefSeq" id="WP_008954329.1">
    <property type="nucleotide sequence ID" value="NZ_ACIS01000006.1"/>
</dbReference>
<reference evidence="5 6" key="1">
    <citation type="submission" date="2009-02" db="EMBL/GenBank/DDBJ databases">
        <title>Sequencing of the draft genome and assembly of Lutiella nitroferrum 2002.</title>
        <authorList>
            <consortium name="US DOE Joint Genome Institute (JGI-PGF)"/>
            <person name="Lucas S."/>
            <person name="Copeland A."/>
            <person name="Lapidus A."/>
            <person name="Glavina del Rio T."/>
            <person name="Tice H."/>
            <person name="Bruce D."/>
            <person name="Goodwin L."/>
            <person name="Pitluck S."/>
            <person name="Larimer F."/>
            <person name="Land M.L."/>
            <person name="Hauser L."/>
            <person name="Coates J.D."/>
        </authorList>
    </citation>
    <scope>NUCLEOTIDE SEQUENCE [LARGE SCALE GENOMIC DNA]</scope>
    <source>
        <strain evidence="5 6">2002</strain>
    </source>
</reference>